<reference evidence="1 2" key="1">
    <citation type="submission" date="2017-08" db="EMBL/GenBank/DDBJ databases">
        <title>The whole genome shortgun sequences of strain Leeuwenhoekiella nanhaiensis G18 from the South China Sea.</title>
        <authorList>
            <person name="Liu Q."/>
        </authorList>
    </citation>
    <scope>NUCLEOTIDE SEQUENCE [LARGE SCALE GENOMIC DNA]</scope>
    <source>
        <strain evidence="1 2">G18</strain>
    </source>
</reference>
<keyword evidence="2" id="KW-1185">Reference proteome</keyword>
<accession>A0A2G1VTW8</accession>
<evidence type="ECO:0000313" key="2">
    <source>
        <dbReference type="Proteomes" id="UP000229433"/>
    </source>
</evidence>
<gene>
    <name evidence="1" type="ORF">CJ305_04250</name>
</gene>
<dbReference type="EMBL" id="NQXA01000002">
    <property type="protein sequence ID" value="PHQ30181.1"/>
    <property type="molecule type" value="Genomic_DNA"/>
</dbReference>
<protein>
    <submittedName>
        <fullName evidence="1">Uncharacterized protein</fullName>
    </submittedName>
</protein>
<dbReference type="AlphaFoldDB" id="A0A2G1VTW8"/>
<name>A0A2G1VTW8_9FLAO</name>
<dbReference type="Proteomes" id="UP000229433">
    <property type="component" value="Unassembled WGS sequence"/>
</dbReference>
<sequence>MTEIPNVTCINFELEFIDNSKSDFIGQKIEIFIPRDTPYNLISVSVTLTKESRYLVVAVVQLL</sequence>
<comment type="caution">
    <text evidence="1">The sequence shown here is derived from an EMBL/GenBank/DDBJ whole genome shotgun (WGS) entry which is preliminary data.</text>
</comment>
<proteinExistence type="predicted"/>
<organism evidence="1 2">
    <name type="scientific">Leeuwenhoekiella nanhaiensis</name>
    <dbReference type="NCBI Taxonomy" id="1655491"/>
    <lineage>
        <taxon>Bacteria</taxon>
        <taxon>Pseudomonadati</taxon>
        <taxon>Bacteroidota</taxon>
        <taxon>Flavobacteriia</taxon>
        <taxon>Flavobacteriales</taxon>
        <taxon>Flavobacteriaceae</taxon>
        <taxon>Leeuwenhoekiella</taxon>
    </lineage>
</organism>
<evidence type="ECO:0000313" key="1">
    <source>
        <dbReference type="EMBL" id="PHQ30181.1"/>
    </source>
</evidence>